<protein>
    <recommendedName>
        <fullName evidence="2">Segregation and condensation protein A</fullName>
    </recommendedName>
</protein>
<gene>
    <name evidence="3" type="ORF">JF888_10285</name>
</gene>
<evidence type="ECO:0000256" key="2">
    <source>
        <dbReference type="ARBA" id="ARBA00044777"/>
    </source>
</evidence>
<comment type="caution">
    <text evidence="3">The sequence shown here is derived from an EMBL/GenBank/DDBJ whole genome shotgun (WGS) entry which is preliminary data.</text>
</comment>
<dbReference type="PANTHER" id="PTHR33969">
    <property type="entry name" value="SEGREGATION AND CONDENSATION PROTEIN A"/>
    <property type="match status" value="1"/>
</dbReference>
<dbReference type="Pfam" id="PF02616">
    <property type="entry name" value="SMC_ScpA"/>
    <property type="match status" value="1"/>
</dbReference>
<sequence length="241" mass="27854">MHDEARAVEVAPQLRVKSPLFEGPLELLLALVERSEIDIFQLELADLTDAYLAQVAELETTDVDEMAEFLWLASRLLLLKSIRLLPGEKPEPEETELLDWEEEVRLRLLEYRAYKEMAHELSRRAERDETSFPPPVREIETQGQEEPLRVDALVGAFQSALARLPPRPLVFTGHTWTLEDKLEVLHSRLAQGGFDLTELILESLDRLEAVVTFVAILELLRQGEIRVRQRERFERIWVEPA</sequence>
<dbReference type="InterPro" id="IPR023093">
    <property type="entry name" value="ScpA-like_C"/>
</dbReference>
<proteinExistence type="predicted"/>
<dbReference type="Gene3D" id="1.10.10.580">
    <property type="entry name" value="Structural maintenance of chromosome 1. Chain E"/>
    <property type="match status" value="1"/>
</dbReference>
<dbReference type="Proteomes" id="UP000620075">
    <property type="component" value="Unassembled WGS sequence"/>
</dbReference>
<evidence type="ECO:0000313" key="4">
    <source>
        <dbReference type="Proteomes" id="UP000620075"/>
    </source>
</evidence>
<evidence type="ECO:0000256" key="1">
    <source>
        <dbReference type="ARBA" id="ARBA00022829"/>
    </source>
</evidence>
<name>A0A934N7E4_9BACT</name>
<dbReference type="EMBL" id="JAEKNQ010000038">
    <property type="protein sequence ID" value="MBJ7603560.1"/>
    <property type="molecule type" value="Genomic_DNA"/>
</dbReference>
<dbReference type="GO" id="GO:0007059">
    <property type="term" value="P:chromosome segregation"/>
    <property type="evidence" value="ECO:0007669"/>
    <property type="project" value="UniProtKB-KW"/>
</dbReference>
<keyword evidence="1" id="KW-0159">Chromosome partition</keyword>
<evidence type="ECO:0000313" key="3">
    <source>
        <dbReference type="EMBL" id="MBJ7603560.1"/>
    </source>
</evidence>
<dbReference type="InterPro" id="IPR003768">
    <property type="entry name" value="ScpA"/>
</dbReference>
<dbReference type="RefSeq" id="WP_338179786.1">
    <property type="nucleotide sequence ID" value="NZ_JAEKNQ010000038.1"/>
</dbReference>
<dbReference type="PANTHER" id="PTHR33969:SF2">
    <property type="entry name" value="SEGREGATION AND CONDENSATION PROTEIN A"/>
    <property type="match status" value="1"/>
</dbReference>
<reference evidence="3 4" key="1">
    <citation type="submission" date="2020-10" db="EMBL/GenBank/DDBJ databases">
        <title>Ca. Dormibacterota MAGs.</title>
        <authorList>
            <person name="Montgomery K."/>
        </authorList>
    </citation>
    <scope>NUCLEOTIDE SEQUENCE [LARGE SCALE GENOMIC DNA]</scope>
    <source>
        <strain evidence="3">SC8811_S16_3</strain>
    </source>
</reference>
<accession>A0A934N7E4</accession>
<organism evidence="3 4">
    <name type="scientific">Candidatus Dormiibacter inghamiae</name>
    <dbReference type="NCBI Taxonomy" id="3127013"/>
    <lineage>
        <taxon>Bacteria</taxon>
        <taxon>Bacillati</taxon>
        <taxon>Candidatus Dormiibacterota</taxon>
        <taxon>Candidatus Dormibacteria</taxon>
        <taxon>Candidatus Dormibacterales</taxon>
        <taxon>Candidatus Dormibacteraceae</taxon>
        <taxon>Candidatus Dormiibacter</taxon>
    </lineage>
</organism>
<dbReference type="Gene3D" id="6.10.250.2410">
    <property type="match status" value="1"/>
</dbReference>
<dbReference type="AlphaFoldDB" id="A0A934N7E4"/>